<comment type="caution">
    <text evidence="1">The sequence shown here is derived from an EMBL/GenBank/DDBJ whole genome shotgun (WGS) entry which is preliminary data.</text>
</comment>
<dbReference type="Proteomes" id="UP000828251">
    <property type="component" value="Unassembled WGS sequence"/>
</dbReference>
<name>A0A9D3UKQ8_9ROSI</name>
<dbReference type="AlphaFoldDB" id="A0A9D3UKQ8"/>
<accession>A0A9D3UKQ8</accession>
<proteinExistence type="predicted"/>
<dbReference type="OrthoDB" id="912587at2759"/>
<evidence type="ECO:0000313" key="2">
    <source>
        <dbReference type="Proteomes" id="UP000828251"/>
    </source>
</evidence>
<protein>
    <submittedName>
        <fullName evidence="1">Uncharacterized protein</fullName>
    </submittedName>
</protein>
<gene>
    <name evidence="1" type="ORF">J1N35_037554</name>
</gene>
<evidence type="ECO:0000313" key="1">
    <source>
        <dbReference type="EMBL" id="KAH1046770.1"/>
    </source>
</evidence>
<keyword evidence="2" id="KW-1185">Reference proteome</keyword>
<dbReference type="EMBL" id="JAIQCV010000011">
    <property type="protein sequence ID" value="KAH1046770.1"/>
    <property type="molecule type" value="Genomic_DNA"/>
</dbReference>
<reference evidence="1 2" key="1">
    <citation type="journal article" date="2021" name="Plant Biotechnol. J.">
        <title>Multi-omics assisted identification of the key and species-specific regulatory components of drought-tolerant mechanisms in Gossypium stocksii.</title>
        <authorList>
            <person name="Yu D."/>
            <person name="Ke L."/>
            <person name="Zhang D."/>
            <person name="Wu Y."/>
            <person name="Sun Y."/>
            <person name="Mei J."/>
            <person name="Sun J."/>
            <person name="Sun Y."/>
        </authorList>
    </citation>
    <scope>NUCLEOTIDE SEQUENCE [LARGE SCALE GENOMIC DNA]</scope>
    <source>
        <strain evidence="2">cv. E1</strain>
        <tissue evidence="1">Leaf</tissue>
    </source>
</reference>
<sequence length="99" mass="10746">MATPPELPAANVDPLELLVGGITQPQAKKFNDAILALVDRAWAESITSLLESSWTSSMSHPCNLFQAHPARTQLNQLGSSSSTLHPAQFQLMSLFSTHF</sequence>
<organism evidence="1 2">
    <name type="scientific">Gossypium stocksii</name>
    <dbReference type="NCBI Taxonomy" id="47602"/>
    <lineage>
        <taxon>Eukaryota</taxon>
        <taxon>Viridiplantae</taxon>
        <taxon>Streptophyta</taxon>
        <taxon>Embryophyta</taxon>
        <taxon>Tracheophyta</taxon>
        <taxon>Spermatophyta</taxon>
        <taxon>Magnoliopsida</taxon>
        <taxon>eudicotyledons</taxon>
        <taxon>Gunneridae</taxon>
        <taxon>Pentapetalae</taxon>
        <taxon>rosids</taxon>
        <taxon>malvids</taxon>
        <taxon>Malvales</taxon>
        <taxon>Malvaceae</taxon>
        <taxon>Malvoideae</taxon>
        <taxon>Gossypium</taxon>
    </lineage>
</organism>